<comment type="caution">
    <text evidence="4">The sequence shown here is derived from an EMBL/GenBank/DDBJ whole genome shotgun (WGS) entry which is preliminary data.</text>
</comment>
<dbReference type="Pfam" id="PF18265">
    <property type="entry name" value="Nas2_N"/>
    <property type="match status" value="1"/>
</dbReference>
<dbReference type="Pfam" id="PF13180">
    <property type="entry name" value="PDZ_2"/>
    <property type="match status" value="1"/>
</dbReference>
<sequence length="229" mass="26131">MTIDDSDIDDTSFRGVMESLNLDQSTFKNYSTSTFQNLSFSELSQIKTDIESQLNLLFELLKSKYGADMDTPLTIDGFPRDDIDVVTIRLIRIKIIRLRNDDKLILNLLEAKMQEEFERRKAEGGNEEVEEQERRAVYNIPYALVKEVVSGGPAFKSGLKEGDQVILFDGRIHASNHNRLLNLVDIVKSKKGDEIEVDIKRNEERLKIILVPTDDWDGQGLLGCRLIPI</sequence>
<evidence type="ECO:0000313" key="5">
    <source>
        <dbReference type="Proteomes" id="UP001152885"/>
    </source>
</evidence>
<dbReference type="PANTHER" id="PTHR12651">
    <property type="entry name" value="26S PROTEASOME NON-ATPASE REGULATORY SUBUNIT 9"/>
    <property type="match status" value="1"/>
</dbReference>
<dbReference type="SUPFAM" id="SSF50156">
    <property type="entry name" value="PDZ domain-like"/>
    <property type="match status" value="1"/>
</dbReference>
<reference evidence="4" key="1">
    <citation type="submission" date="2022-12" db="EMBL/GenBank/DDBJ databases">
        <authorList>
            <person name="Brejova B."/>
        </authorList>
    </citation>
    <scope>NUCLEOTIDE SEQUENCE</scope>
</reference>
<proteinExistence type="predicted"/>
<evidence type="ECO:0000259" key="3">
    <source>
        <dbReference type="SMART" id="SM00228"/>
    </source>
</evidence>
<dbReference type="GO" id="GO:0070682">
    <property type="term" value="P:proteasome regulatory particle assembly"/>
    <property type="evidence" value="ECO:0007669"/>
    <property type="project" value="InterPro"/>
</dbReference>
<gene>
    <name evidence="4" type="ORF">CANVERA_P1845</name>
</gene>
<accession>A0A9W4TSA0</accession>
<evidence type="ECO:0000313" key="4">
    <source>
        <dbReference type="EMBL" id="CAI5757331.1"/>
    </source>
</evidence>
<dbReference type="OrthoDB" id="72325at2759"/>
<dbReference type="PANTHER" id="PTHR12651:SF1">
    <property type="entry name" value="26S PROTEASOME NON-ATPASE REGULATORY SUBUNIT 9"/>
    <property type="match status" value="1"/>
</dbReference>
<dbReference type="InterPro" id="IPR001478">
    <property type="entry name" value="PDZ"/>
</dbReference>
<dbReference type="AlphaFoldDB" id="A0A9W4TSA0"/>
<dbReference type="GO" id="GO:0005634">
    <property type="term" value="C:nucleus"/>
    <property type="evidence" value="ECO:0007669"/>
    <property type="project" value="TreeGrafter"/>
</dbReference>
<dbReference type="SMART" id="SM00228">
    <property type="entry name" value="PDZ"/>
    <property type="match status" value="1"/>
</dbReference>
<keyword evidence="5" id="KW-1185">Reference proteome</keyword>
<dbReference type="Gene3D" id="2.30.42.10">
    <property type="match status" value="1"/>
</dbReference>
<protein>
    <recommendedName>
        <fullName evidence="2">Probable 26S proteasome regulatory subunit p27</fullName>
    </recommendedName>
</protein>
<dbReference type="InterPro" id="IPR036034">
    <property type="entry name" value="PDZ_sf"/>
</dbReference>
<feature type="domain" description="PDZ" evidence="3">
    <location>
        <begin position="102"/>
        <end position="203"/>
    </location>
</feature>
<dbReference type="Gene3D" id="6.10.140.1710">
    <property type="match status" value="1"/>
</dbReference>
<keyword evidence="1" id="KW-0143">Chaperone</keyword>
<organism evidence="4 5">
    <name type="scientific">Candida verbasci</name>
    <dbReference type="NCBI Taxonomy" id="1227364"/>
    <lineage>
        <taxon>Eukaryota</taxon>
        <taxon>Fungi</taxon>
        <taxon>Dikarya</taxon>
        <taxon>Ascomycota</taxon>
        <taxon>Saccharomycotina</taxon>
        <taxon>Pichiomycetes</taxon>
        <taxon>Debaryomycetaceae</taxon>
        <taxon>Candida/Lodderomyces clade</taxon>
        <taxon>Candida</taxon>
    </lineage>
</organism>
<dbReference type="EMBL" id="CANTUO010000001">
    <property type="protein sequence ID" value="CAI5757331.1"/>
    <property type="molecule type" value="Genomic_DNA"/>
</dbReference>
<name>A0A9W4TSA0_9ASCO</name>
<dbReference type="InterPro" id="IPR040815">
    <property type="entry name" value="Nas2_N"/>
</dbReference>
<dbReference type="InterPro" id="IPR035269">
    <property type="entry name" value="PSMD9"/>
</dbReference>
<evidence type="ECO:0000256" key="2">
    <source>
        <dbReference type="ARBA" id="ARBA00068021"/>
    </source>
</evidence>
<dbReference type="GO" id="GO:0005737">
    <property type="term" value="C:cytoplasm"/>
    <property type="evidence" value="ECO:0007669"/>
    <property type="project" value="TreeGrafter"/>
</dbReference>
<dbReference type="Proteomes" id="UP001152885">
    <property type="component" value="Unassembled WGS sequence"/>
</dbReference>
<dbReference type="FunFam" id="2.30.42.10:FF:000107">
    <property type="entry name" value="26S proteasome non-ATPase regulatory subunit 9"/>
    <property type="match status" value="1"/>
</dbReference>
<evidence type="ECO:0000256" key="1">
    <source>
        <dbReference type="ARBA" id="ARBA00023186"/>
    </source>
</evidence>